<proteinExistence type="inferred from homology"/>
<dbReference type="Proteomes" id="UP000800092">
    <property type="component" value="Unassembled WGS sequence"/>
</dbReference>
<dbReference type="EMBL" id="ML991825">
    <property type="protein sequence ID" value="KAF2231557.1"/>
    <property type="molecule type" value="Genomic_DNA"/>
</dbReference>
<sequence>MTTTQRMVRFTILIHRAPGMTEEEFSAYWDKHIAIVNDLVVRHGIHEYRQSPCRHRDESARHCSLDAVADLVAPDFEKLRTFFTDPFYKSIVSPDEPKFVDVGRLQLLVGWEDATVHANKICKVDRDTEGVRAEQPEKADSRFLFKANL</sequence>
<comment type="similarity">
    <text evidence="1">Belongs to the tpcK family.</text>
</comment>
<evidence type="ECO:0000313" key="4">
    <source>
        <dbReference type="Proteomes" id="UP000800092"/>
    </source>
</evidence>
<dbReference type="InterPro" id="IPR009799">
    <property type="entry name" value="EthD_dom"/>
</dbReference>
<evidence type="ECO:0000313" key="3">
    <source>
        <dbReference type="EMBL" id="KAF2231557.1"/>
    </source>
</evidence>
<dbReference type="GO" id="GO:0016491">
    <property type="term" value="F:oxidoreductase activity"/>
    <property type="evidence" value="ECO:0007669"/>
    <property type="project" value="InterPro"/>
</dbReference>
<evidence type="ECO:0000256" key="1">
    <source>
        <dbReference type="ARBA" id="ARBA00005986"/>
    </source>
</evidence>
<organism evidence="3 4">
    <name type="scientific">Viridothelium virens</name>
    <name type="common">Speckled blister lichen</name>
    <name type="synonym">Trypethelium virens</name>
    <dbReference type="NCBI Taxonomy" id="1048519"/>
    <lineage>
        <taxon>Eukaryota</taxon>
        <taxon>Fungi</taxon>
        <taxon>Dikarya</taxon>
        <taxon>Ascomycota</taxon>
        <taxon>Pezizomycotina</taxon>
        <taxon>Dothideomycetes</taxon>
        <taxon>Dothideomycetes incertae sedis</taxon>
        <taxon>Trypetheliales</taxon>
        <taxon>Trypetheliaceae</taxon>
        <taxon>Viridothelium</taxon>
    </lineage>
</organism>
<feature type="domain" description="EthD" evidence="2">
    <location>
        <begin position="18"/>
        <end position="101"/>
    </location>
</feature>
<dbReference type="OrthoDB" id="3183782at2759"/>
<reference evidence="3" key="1">
    <citation type="journal article" date="2020" name="Stud. Mycol.">
        <title>101 Dothideomycetes genomes: a test case for predicting lifestyles and emergence of pathogens.</title>
        <authorList>
            <person name="Haridas S."/>
            <person name="Albert R."/>
            <person name="Binder M."/>
            <person name="Bloem J."/>
            <person name="Labutti K."/>
            <person name="Salamov A."/>
            <person name="Andreopoulos B."/>
            <person name="Baker S."/>
            <person name="Barry K."/>
            <person name="Bills G."/>
            <person name="Bluhm B."/>
            <person name="Cannon C."/>
            <person name="Castanera R."/>
            <person name="Culley D."/>
            <person name="Daum C."/>
            <person name="Ezra D."/>
            <person name="Gonzalez J."/>
            <person name="Henrissat B."/>
            <person name="Kuo A."/>
            <person name="Liang C."/>
            <person name="Lipzen A."/>
            <person name="Lutzoni F."/>
            <person name="Magnuson J."/>
            <person name="Mondo S."/>
            <person name="Nolan M."/>
            <person name="Ohm R."/>
            <person name="Pangilinan J."/>
            <person name="Park H.-J."/>
            <person name="Ramirez L."/>
            <person name="Alfaro M."/>
            <person name="Sun H."/>
            <person name="Tritt A."/>
            <person name="Yoshinaga Y."/>
            <person name="Zwiers L.-H."/>
            <person name="Turgeon B."/>
            <person name="Goodwin S."/>
            <person name="Spatafora J."/>
            <person name="Crous P."/>
            <person name="Grigoriev I."/>
        </authorList>
    </citation>
    <scope>NUCLEOTIDE SEQUENCE</scope>
    <source>
        <strain evidence="3">Tuck. ex Michener</strain>
    </source>
</reference>
<accession>A0A6A6H0Z7</accession>
<protein>
    <recommendedName>
        <fullName evidence="2">EthD domain-containing protein</fullName>
    </recommendedName>
</protein>
<name>A0A6A6H0Z7_VIRVR</name>
<dbReference type="Pfam" id="PF07110">
    <property type="entry name" value="EthD"/>
    <property type="match status" value="1"/>
</dbReference>
<dbReference type="SUPFAM" id="SSF54909">
    <property type="entry name" value="Dimeric alpha+beta barrel"/>
    <property type="match status" value="1"/>
</dbReference>
<gene>
    <name evidence="3" type="ORF">EV356DRAFT_569441</name>
</gene>
<dbReference type="Gene3D" id="3.30.70.100">
    <property type="match status" value="1"/>
</dbReference>
<dbReference type="InterPro" id="IPR011008">
    <property type="entry name" value="Dimeric_a/b-barrel"/>
</dbReference>
<keyword evidence="4" id="KW-1185">Reference proteome</keyword>
<dbReference type="AlphaFoldDB" id="A0A6A6H0Z7"/>
<evidence type="ECO:0000259" key="2">
    <source>
        <dbReference type="Pfam" id="PF07110"/>
    </source>
</evidence>